<dbReference type="Pfam" id="PF26282">
    <property type="entry name" value="Ig_TRAPPC9-Trs120_3rd"/>
    <property type="match status" value="1"/>
</dbReference>
<evidence type="ECO:0000313" key="9">
    <source>
        <dbReference type="EMBL" id="KAG7118878.1"/>
    </source>
</evidence>
<feature type="domain" description="Trs120/TRAPPC9 N-terminal" evidence="4">
    <location>
        <begin position="127"/>
        <end position="540"/>
    </location>
</feature>
<comment type="caution">
    <text evidence="9">The sequence shown here is derived from an EMBL/GenBank/DDBJ whole genome shotgun (WGS) entry which is preliminary data.</text>
</comment>
<dbReference type="OrthoDB" id="27962at2759"/>
<dbReference type="Pfam" id="PF08626">
    <property type="entry name" value="TRAPPC9-Trs120"/>
    <property type="match status" value="2"/>
</dbReference>
<dbReference type="InterPro" id="IPR058568">
    <property type="entry name" value="Ig_TRAPPC9_Trs120_4th"/>
</dbReference>
<feature type="domain" description="Trs120/TRAPPC9 third Ig-like" evidence="7">
    <location>
        <begin position="1256"/>
        <end position="1432"/>
    </location>
</feature>
<dbReference type="GO" id="GO:0005802">
    <property type="term" value="C:trans-Golgi network"/>
    <property type="evidence" value="ECO:0007669"/>
    <property type="project" value="TreeGrafter"/>
</dbReference>
<evidence type="ECO:0000259" key="4">
    <source>
        <dbReference type="Pfam" id="PF08626"/>
    </source>
</evidence>
<dbReference type="Pfam" id="PF26254">
    <property type="entry name" value="Ig_TRAPPC9-Trs120_1st"/>
    <property type="match status" value="1"/>
</dbReference>
<evidence type="ECO:0000259" key="5">
    <source>
        <dbReference type="Pfam" id="PF26251"/>
    </source>
</evidence>
<evidence type="ECO:0000259" key="8">
    <source>
        <dbReference type="Pfam" id="PF26283"/>
    </source>
</evidence>
<dbReference type="InterPro" id="IPR058564">
    <property type="entry name" value="TPR_TRAPPC9_Trs120"/>
</dbReference>
<comment type="subcellular location">
    <subcellularLocation>
        <location evidence="1">Golgi apparatus</location>
    </subcellularLocation>
</comment>
<dbReference type="InterPro" id="IPR013935">
    <property type="entry name" value="Trs120_TRAPPC9"/>
</dbReference>
<dbReference type="Pfam" id="PF26251">
    <property type="entry name" value="TPR_TRAPPC9-Trs120"/>
    <property type="match status" value="1"/>
</dbReference>
<dbReference type="Proteomes" id="UP000689129">
    <property type="component" value="Unassembled WGS sequence"/>
</dbReference>
<feature type="compositionally biased region" description="Low complexity" evidence="3">
    <location>
        <begin position="387"/>
        <end position="409"/>
    </location>
</feature>
<name>A0A8I2Z953_VERLO</name>
<evidence type="ECO:0000259" key="6">
    <source>
        <dbReference type="Pfam" id="PF26254"/>
    </source>
</evidence>
<evidence type="ECO:0000256" key="3">
    <source>
        <dbReference type="SAM" id="MobiDB-lite"/>
    </source>
</evidence>
<evidence type="ECO:0000313" key="10">
    <source>
        <dbReference type="Proteomes" id="UP000689129"/>
    </source>
</evidence>
<feature type="region of interest" description="Disordered" evidence="3">
    <location>
        <begin position="1445"/>
        <end position="1465"/>
    </location>
</feature>
<dbReference type="PANTHER" id="PTHR21512:SF5">
    <property type="entry name" value="TRAFFICKING PROTEIN PARTICLE COMPLEX SUBUNIT 9"/>
    <property type="match status" value="1"/>
</dbReference>
<evidence type="ECO:0000256" key="1">
    <source>
        <dbReference type="ARBA" id="ARBA00004555"/>
    </source>
</evidence>
<feature type="compositionally biased region" description="Polar residues" evidence="3">
    <location>
        <begin position="363"/>
        <end position="375"/>
    </location>
</feature>
<sequence>MGVGFQWLERSSLHWTVLGRMSPIEVSHRPIAGIPTTTTDRRFDSTLGVDLDPTSNLDIDLRYESPPQICESANPNAIAELVVKRTSAHLPPAITNHLQQLQPPHRLDVRDMVPGQLQSMTMSLDSLLPIAPARVKALALPVGPIKSERFAGFLERLREEHVVHLRDVTPDGRPNRNMFSPLAFPDGAMFYDLSTHVPPPSHLALSPFDLYREPLAVVAIADGAELNRGVFSKRHSPIAPTTTEQNVRALYQELEDLRDGFSKALVHHVLIFDFVAPSDSSMPIPEGIITIPPIEACKRTTLKTVMCDISSLLLAEMTTLAKSFEAMTIIESPGSSSAARQANGTSWGGDEAGTLSRRASQHVMPTSSRSNSTSGLPDRSLARMSMPPVSSKTSSLPSSSSTPDRPSTPARSGLSNPPTTFDEISGGGFSDPSTPEPKSVTRAGTDEHSRAQSQDRVSVQGFGPGGMNERWRNKGRGRVLVILGSLYLQAGRWSDALKELSEGATVARSINDHVWHGKALELIVVSLLLLGWARIEFQVPAHVWHGKALELIVVSLLLLGWARIEFQVPAVCLPQDKASTASLAANDAATPDDPLQPKYLRKLQVALPDLLERIIGLYSRISAEHLPPLPAAEVTIRFCKLLSALHFADGKLGDRAFEMMVYGKLPEKPLTTSPRLTISPTRQQIVNQLFRAFPSSASELLTVIDRATILAGIASVLGPLGHQRKKAMVLRELVSVLIGGLVEARTRGAADVGIHPAAGLVALNAAHGHSNGAMALELGEGDVEQGVDAFLGMLCRSYGVVGYEMHKPSAETAGEEPALARIQGQAAARFFGFPGIKLNILRACINFSEALPDFNGVLKYSSDLLRSAGSGVAPGPRREDASPSISREEQIRLATNISKTSNLTRRLGLQHLAAEYWDEFLVRDVSLDLLPSTRIPVPHAKSTLPGAAAARTSQDVNPFIYNPFLKEPDKAAIEHILVANEPATFRVTLQNPYDVEVEIEHIRLGSEGVEFESFSDAIVLGPYRTQVVKMTGIPKAAGALRITGAVVRIHGCRERSFPIFKQPYAPEGEAKVKALGAAVLEESVASAVSRAPQLATKTIGLHVIAPQPMVVVKSTTLPQSSVMVLEGEKHVFSVTLENLSATTPADFMLFSFEDSTQAALQAAISNRDATPAELYEYEHMLVKRQALRRLDKTTKRFIAPGATATFAFEMLGKPGLTSAALQIDYAHLGVPPEAIVDKFHTRRVSLQLTVTVNASVELARLEVLPLHGRMPPALWASLGGPGTTTEDQASSSDDEYCLLTMDLRNGSSSHVKVRVENENKEDEKDGDGGTTAVEEHILPGNTARVVMPLRRVFLEDPHASIPALNPSRQRQFVVSTSKIPPDVERVNREAFWYRERMLRGLSARWTTTSGPRRSGFVELRGLRLTPRMLEAVKVDDVGVDISVGGADGPVQSGDRSSSSGGSSSNEVVVDAFSQLRVRVTNRTAQAMYPLLRLMPSLCHRPLNVALDFTRKVSWNGTLQQALPVLGPRATTEVVLGFTALCRGAFEVTASVEEYQVWEAAAKEAGDETSATESARRPRSDTQIMLDAALGVKERRIWHSRQPCVVVARDAPE</sequence>
<dbReference type="InterPro" id="IPR058565">
    <property type="entry name" value="Ig_TRAPPC9_Trs120_1st"/>
</dbReference>
<feature type="domain" description="Trs120/TRAPPC9 first Ig-like" evidence="6">
    <location>
        <begin position="922"/>
        <end position="1097"/>
    </location>
</feature>
<reference evidence="9" key="1">
    <citation type="journal article" date="2021" name="Mol. Plant Pathol.">
        <title>A 20-kb lineage-specific genomic region tames virulence in pathogenic amphidiploid Verticillium longisporum.</title>
        <authorList>
            <person name="Harting R."/>
            <person name="Starke J."/>
            <person name="Kusch H."/>
            <person name="Poggeler S."/>
            <person name="Maurus I."/>
            <person name="Schluter R."/>
            <person name="Landesfeind M."/>
            <person name="Bulla I."/>
            <person name="Nowrousian M."/>
            <person name="de Jonge R."/>
            <person name="Stahlhut G."/>
            <person name="Hoff K.J."/>
            <person name="Asshauer K.P."/>
            <person name="Thurmer A."/>
            <person name="Stanke M."/>
            <person name="Daniel R."/>
            <person name="Morgenstern B."/>
            <person name="Thomma B.P.H.J."/>
            <person name="Kronstad J.W."/>
            <person name="Braus-Stromeyer S.A."/>
            <person name="Braus G.H."/>
        </authorList>
    </citation>
    <scope>NUCLEOTIDE SEQUENCE</scope>
    <source>
        <strain evidence="9">Vl32</strain>
    </source>
</reference>
<evidence type="ECO:0000256" key="2">
    <source>
        <dbReference type="ARBA" id="ARBA00023034"/>
    </source>
</evidence>
<feature type="region of interest" description="Disordered" evidence="3">
    <location>
        <begin position="333"/>
        <end position="470"/>
    </location>
</feature>
<dbReference type="InterPro" id="IPR058567">
    <property type="entry name" value="Ig_TRAPPC9_Trs120_3rd"/>
</dbReference>
<accession>A0A8I2Z953</accession>
<feature type="domain" description="Trs120/TRAPPC9 fourth Ig-like" evidence="8">
    <location>
        <begin position="1453"/>
        <end position="1608"/>
    </location>
</feature>
<dbReference type="Pfam" id="PF26283">
    <property type="entry name" value="Ig_TRAPPC9-Trs120_4th"/>
    <property type="match status" value="1"/>
</dbReference>
<protein>
    <submittedName>
        <fullName evidence="9">Transport protein particle subunit like</fullName>
    </submittedName>
</protein>
<feature type="compositionally biased region" description="Low complexity" evidence="3">
    <location>
        <begin position="1452"/>
        <end position="1464"/>
    </location>
</feature>
<feature type="domain" description="Trs120/TRAPPC9 N-terminal" evidence="4">
    <location>
        <begin position="542"/>
        <end position="572"/>
    </location>
</feature>
<dbReference type="InterPro" id="IPR058563">
    <property type="entry name" value="Trs120_TRAPPC9_N"/>
</dbReference>
<organism evidence="9 10">
    <name type="scientific">Verticillium longisporum</name>
    <name type="common">Verticillium dahliae var. longisporum</name>
    <dbReference type="NCBI Taxonomy" id="100787"/>
    <lineage>
        <taxon>Eukaryota</taxon>
        <taxon>Fungi</taxon>
        <taxon>Dikarya</taxon>
        <taxon>Ascomycota</taxon>
        <taxon>Pezizomycotina</taxon>
        <taxon>Sordariomycetes</taxon>
        <taxon>Hypocreomycetidae</taxon>
        <taxon>Glomerellales</taxon>
        <taxon>Plectosphaerellaceae</taxon>
        <taxon>Verticillium</taxon>
    </lineage>
</organism>
<dbReference type="Pfam" id="PF26280">
    <property type="entry name" value="Ig_TRAPPC9-Trs120_2nd"/>
    <property type="match status" value="1"/>
</dbReference>
<dbReference type="PANTHER" id="PTHR21512">
    <property type="entry name" value="TRAFFICKING PROTEIN PARTICLE COMPLEX SUBUNIT 9"/>
    <property type="match status" value="1"/>
</dbReference>
<proteinExistence type="predicted"/>
<dbReference type="EMBL" id="JAEMWZ010000422">
    <property type="protein sequence ID" value="KAG7118878.1"/>
    <property type="molecule type" value="Genomic_DNA"/>
</dbReference>
<feature type="domain" description="Trs120/TRAPPC9 TPR region" evidence="5">
    <location>
        <begin position="603"/>
        <end position="908"/>
    </location>
</feature>
<gene>
    <name evidence="9" type="ORF">HYQ45_015462</name>
</gene>
<keyword evidence="2" id="KW-0333">Golgi apparatus</keyword>
<evidence type="ECO:0000259" key="7">
    <source>
        <dbReference type="Pfam" id="PF26282"/>
    </source>
</evidence>
<feature type="compositionally biased region" description="Polar residues" evidence="3">
    <location>
        <begin position="333"/>
        <end position="345"/>
    </location>
</feature>